<protein>
    <submittedName>
        <fullName evidence="1">Uncharacterized protein</fullName>
    </submittedName>
</protein>
<keyword evidence="2" id="KW-1185">Reference proteome</keyword>
<gene>
    <name evidence="1" type="ORF">MSPICULIGERA_LOCUS25455</name>
</gene>
<accession>A0AA36DH06</accession>
<sequence>MRLDELTPEKHAQIMDDVRKELKNPHKPTPIPDETPVLLQDVKSLPLTIRLHFPNNFEMAAKPSLSAESISS</sequence>
<dbReference type="Proteomes" id="UP001177023">
    <property type="component" value="Unassembled WGS sequence"/>
</dbReference>
<dbReference type="AlphaFoldDB" id="A0AA36DH06"/>
<reference evidence="1" key="1">
    <citation type="submission" date="2023-06" db="EMBL/GenBank/DDBJ databases">
        <authorList>
            <person name="Delattre M."/>
        </authorList>
    </citation>
    <scope>NUCLEOTIDE SEQUENCE</scope>
    <source>
        <strain evidence="1">AF72</strain>
    </source>
</reference>
<feature type="non-terminal residue" evidence="1">
    <location>
        <position position="1"/>
    </location>
</feature>
<organism evidence="1 2">
    <name type="scientific">Mesorhabditis spiculigera</name>
    <dbReference type="NCBI Taxonomy" id="96644"/>
    <lineage>
        <taxon>Eukaryota</taxon>
        <taxon>Metazoa</taxon>
        <taxon>Ecdysozoa</taxon>
        <taxon>Nematoda</taxon>
        <taxon>Chromadorea</taxon>
        <taxon>Rhabditida</taxon>
        <taxon>Rhabditina</taxon>
        <taxon>Rhabditomorpha</taxon>
        <taxon>Rhabditoidea</taxon>
        <taxon>Rhabditidae</taxon>
        <taxon>Mesorhabditinae</taxon>
        <taxon>Mesorhabditis</taxon>
    </lineage>
</organism>
<comment type="caution">
    <text evidence="1">The sequence shown here is derived from an EMBL/GenBank/DDBJ whole genome shotgun (WGS) entry which is preliminary data.</text>
</comment>
<name>A0AA36DH06_9BILA</name>
<evidence type="ECO:0000313" key="2">
    <source>
        <dbReference type="Proteomes" id="UP001177023"/>
    </source>
</evidence>
<evidence type="ECO:0000313" key="1">
    <source>
        <dbReference type="EMBL" id="CAJ0587490.1"/>
    </source>
</evidence>
<dbReference type="EMBL" id="CATQJA010002710">
    <property type="protein sequence ID" value="CAJ0587490.1"/>
    <property type="molecule type" value="Genomic_DNA"/>
</dbReference>
<proteinExistence type="predicted"/>